<accession>H9G2S1</accession>
<name>H9G2S1_CAEEL</name>
<dbReference type="AGR" id="WB:WBGene00255595"/>
<evidence type="ECO:0000313" key="3">
    <source>
        <dbReference type="Proteomes" id="UP000001940"/>
    </source>
</evidence>
<evidence type="ECO:0000313" key="4">
    <source>
        <dbReference type="WormBase" id="D1046.18"/>
    </source>
</evidence>
<keyword evidence="1" id="KW-1133">Transmembrane helix</keyword>
<reference evidence="2 3" key="1">
    <citation type="journal article" date="1998" name="Science">
        <title>Genome sequence of the nematode C. elegans: a platform for investigating biology.</title>
        <authorList>
            <consortium name="The C. elegans sequencing consortium"/>
            <person name="Sulson J.E."/>
            <person name="Waterston R."/>
        </authorList>
    </citation>
    <scope>NUCLEOTIDE SEQUENCE [LARGE SCALE GENOMIC DNA]</scope>
    <source>
        <strain evidence="2 3">Bristol N2</strain>
    </source>
</reference>
<dbReference type="HOGENOM" id="CLU_3417448_0_0_1"/>
<dbReference type="WormBase" id="D1046.18">
    <property type="protein sequence ID" value="CE47447"/>
    <property type="gene ID" value="WBGene00255595"/>
</dbReference>
<sequence length="26" mass="2955">MIRVHIFSSVLTIGLSFINVVFKSFV</sequence>
<keyword evidence="1" id="KW-0472">Membrane</keyword>
<dbReference type="EMBL" id="BX284604">
    <property type="protein sequence ID" value="CCG28142.1"/>
    <property type="molecule type" value="Genomic_DNA"/>
</dbReference>
<evidence type="ECO:0000313" key="2">
    <source>
        <dbReference type="EMBL" id="CCG28142.1"/>
    </source>
</evidence>
<organism evidence="2 3">
    <name type="scientific">Caenorhabditis elegans</name>
    <dbReference type="NCBI Taxonomy" id="6239"/>
    <lineage>
        <taxon>Eukaryota</taxon>
        <taxon>Metazoa</taxon>
        <taxon>Ecdysozoa</taxon>
        <taxon>Nematoda</taxon>
        <taxon>Chromadorea</taxon>
        <taxon>Rhabditida</taxon>
        <taxon>Rhabditina</taxon>
        <taxon>Rhabditomorpha</taxon>
        <taxon>Rhabditoidea</taxon>
        <taxon>Rhabditidae</taxon>
        <taxon>Peloderinae</taxon>
        <taxon>Caenorhabditis</taxon>
    </lineage>
</organism>
<keyword evidence="1" id="KW-0812">Transmembrane</keyword>
<dbReference type="InParanoid" id="H9G2S1"/>
<feature type="transmembrane region" description="Helical" evidence="1">
    <location>
        <begin position="6"/>
        <end position="25"/>
    </location>
</feature>
<gene>
    <name evidence="2" type="ORF">CELE_D1046.18</name>
    <name evidence="2 4" type="ORF">D1046.18</name>
</gene>
<keyword evidence="3" id="KW-1185">Reference proteome</keyword>
<dbReference type="AlphaFoldDB" id="H9G2S1"/>
<dbReference type="Proteomes" id="UP000001940">
    <property type="component" value="Chromosome IV"/>
</dbReference>
<proteinExistence type="predicted"/>
<dbReference type="Bgee" id="WBGene00255595">
    <property type="expression patterns" value="Expressed in pharyngeal muscle cell (C elegans) and 3 other cell types or tissues"/>
</dbReference>
<evidence type="ECO:0000256" key="1">
    <source>
        <dbReference type="SAM" id="Phobius"/>
    </source>
</evidence>
<protein>
    <submittedName>
        <fullName evidence="2">Uncharacterized protein</fullName>
    </submittedName>
</protein>